<evidence type="ECO:0000313" key="6">
    <source>
        <dbReference type="EMBL" id="CAB4840408.1"/>
    </source>
</evidence>
<evidence type="ECO:0000313" key="4">
    <source>
        <dbReference type="EMBL" id="CAB4784231.1"/>
    </source>
</evidence>
<dbReference type="Pfam" id="PF00795">
    <property type="entry name" value="CN_hydrolase"/>
    <property type="match status" value="1"/>
</dbReference>
<dbReference type="GO" id="GO:0016811">
    <property type="term" value="F:hydrolase activity, acting on carbon-nitrogen (but not peptide) bonds, in linear amides"/>
    <property type="evidence" value="ECO:0007669"/>
    <property type="project" value="TreeGrafter"/>
</dbReference>
<sequence length="327" mass="36276">MSLTSGFEVYAAIGEDQLESLAPSEIGDASRESLRVALIQDSWHGSMDEQMRSLESAFELCKEYEPDLIILPELTLYPYACWEPNSEGSDFQPEELMDGPSYAFARKMARLTHASVVISLYEQPDDESELGYNSAITLSAAGELVMRTRKTHLPQTAGYYENTYFSCGDDGTPTALIGEAHVGIPTCWDQWFPELARAYALDGADIVIYPTAIGSEPNFPNFDTAPLWKATMVAHAIANGLFVGAVNRIGTEGPNTFYGSSFIADPFGRTLVEAGRSEQAILIADCELDQRRDWLTLFPFFKTRRPEMYTTLAREDDDTMDESGDSQ</sequence>
<dbReference type="PROSITE" id="PS50263">
    <property type="entry name" value="CN_HYDROLASE"/>
    <property type="match status" value="1"/>
</dbReference>
<evidence type="ECO:0000313" key="5">
    <source>
        <dbReference type="EMBL" id="CAB4832572.1"/>
    </source>
</evidence>
<dbReference type="PANTHER" id="PTHR43674">
    <property type="entry name" value="NITRILASE C965.09-RELATED"/>
    <property type="match status" value="1"/>
</dbReference>
<feature type="domain" description="CN hydrolase" evidence="2">
    <location>
        <begin position="34"/>
        <end position="288"/>
    </location>
</feature>
<evidence type="ECO:0000256" key="1">
    <source>
        <dbReference type="ARBA" id="ARBA00022801"/>
    </source>
</evidence>
<reference evidence="6" key="1">
    <citation type="submission" date="2020-05" db="EMBL/GenBank/DDBJ databases">
        <authorList>
            <person name="Chiriac C."/>
            <person name="Salcher M."/>
            <person name="Ghai R."/>
            <person name="Kavagutti S V."/>
        </authorList>
    </citation>
    <scope>NUCLEOTIDE SEQUENCE</scope>
</reference>
<dbReference type="PANTHER" id="PTHR43674:SF2">
    <property type="entry name" value="BETA-UREIDOPROPIONASE"/>
    <property type="match status" value="1"/>
</dbReference>
<name>A0A6J7B7K0_9ZZZZ</name>
<organism evidence="6">
    <name type="scientific">freshwater metagenome</name>
    <dbReference type="NCBI Taxonomy" id="449393"/>
    <lineage>
        <taxon>unclassified sequences</taxon>
        <taxon>metagenomes</taxon>
        <taxon>ecological metagenomes</taxon>
    </lineage>
</organism>
<dbReference type="SUPFAM" id="SSF56317">
    <property type="entry name" value="Carbon-nitrogen hydrolase"/>
    <property type="match status" value="1"/>
</dbReference>
<protein>
    <submittedName>
        <fullName evidence="6">Unannotated protein</fullName>
    </submittedName>
</protein>
<dbReference type="Gene3D" id="3.60.110.10">
    <property type="entry name" value="Carbon-nitrogen hydrolase"/>
    <property type="match status" value="1"/>
</dbReference>
<dbReference type="EMBL" id="CAEZZR010000168">
    <property type="protein sequence ID" value="CAB4784231.1"/>
    <property type="molecule type" value="Genomic_DNA"/>
</dbReference>
<dbReference type="InterPro" id="IPR003010">
    <property type="entry name" value="C-N_Hydrolase"/>
</dbReference>
<dbReference type="EMBL" id="CAEZYB010000069">
    <property type="protein sequence ID" value="CAB4705957.1"/>
    <property type="molecule type" value="Genomic_DNA"/>
</dbReference>
<gene>
    <name evidence="3" type="ORF">UFOPK2646_00712</name>
    <name evidence="4" type="ORF">UFOPK2907_01363</name>
    <name evidence="5" type="ORF">UFOPK3197_01071</name>
    <name evidence="6" type="ORF">UFOPK3241_00272</name>
</gene>
<proteinExistence type="predicted"/>
<evidence type="ECO:0000259" key="2">
    <source>
        <dbReference type="PROSITE" id="PS50263"/>
    </source>
</evidence>
<accession>A0A6J7B7K0</accession>
<keyword evidence="1" id="KW-0378">Hydrolase</keyword>
<dbReference type="InterPro" id="IPR036526">
    <property type="entry name" value="C-N_Hydrolase_sf"/>
</dbReference>
<dbReference type="AlphaFoldDB" id="A0A6J7B7K0"/>
<evidence type="ECO:0000313" key="3">
    <source>
        <dbReference type="EMBL" id="CAB4705957.1"/>
    </source>
</evidence>
<dbReference type="InterPro" id="IPR050345">
    <property type="entry name" value="Aliph_Amidase/BUP"/>
</dbReference>
<dbReference type="EMBL" id="CAFAZX010000008">
    <property type="protein sequence ID" value="CAB4840408.1"/>
    <property type="molecule type" value="Genomic_DNA"/>
</dbReference>
<dbReference type="EMBL" id="CAFABI010000144">
    <property type="protein sequence ID" value="CAB4832572.1"/>
    <property type="molecule type" value="Genomic_DNA"/>
</dbReference>